<feature type="signal peptide" evidence="1">
    <location>
        <begin position="1"/>
        <end position="28"/>
    </location>
</feature>
<evidence type="ECO:0008006" key="4">
    <source>
        <dbReference type="Google" id="ProtNLM"/>
    </source>
</evidence>
<dbReference type="Proteomes" id="UP000444980">
    <property type="component" value="Unassembled WGS sequence"/>
</dbReference>
<dbReference type="EMBL" id="BJOU01000001">
    <property type="protein sequence ID" value="GED97553.1"/>
    <property type="molecule type" value="Genomic_DNA"/>
</dbReference>
<reference evidence="3" key="1">
    <citation type="submission" date="2019-06" db="EMBL/GenBank/DDBJ databases">
        <title>Gordonia isolated from sludge of a wastewater treatment plant.</title>
        <authorList>
            <person name="Tamura T."/>
            <person name="Aoyama K."/>
            <person name="Kang Y."/>
            <person name="Saito S."/>
            <person name="Akiyama N."/>
            <person name="Yazawa K."/>
            <person name="Gonoi T."/>
            <person name="Mikami Y."/>
        </authorList>
    </citation>
    <scope>NUCLEOTIDE SEQUENCE [LARGE SCALE GENOMIC DNA]</scope>
    <source>
        <strain evidence="3">NBRC 107697</strain>
    </source>
</reference>
<evidence type="ECO:0000313" key="3">
    <source>
        <dbReference type="Proteomes" id="UP000444980"/>
    </source>
</evidence>
<accession>A0A7I9UX76</accession>
<feature type="chain" id="PRO_5029714155" description="Ammonium transporter" evidence="1">
    <location>
        <begin position="29"/>
        <end position="240"/>
    </location>
</feature>
<gene>
    <name evidence="2" type="ORF">nbrc107697_15920</name>
</gene>
<keyword evidence="3" id="KW-1185">Reference proteome</keyword>
<comment type="caution">
    <text evidence="2">The sequence shown here is derived from an EMBL/GenBank/DDBJ whole genome shotgun (WGS) entry which is preliminary data.</text>
</comment>
<sequence length="240" mass="23264">MMNTVTKGIAATAIAGGALALGSGLANAAPAKPAKPVKSHVAPVNPHRVSVGLAQGVTYTGDAKSGAAEITTPWGVLKTTNGRFAVSDTRGKTVYGDPKLKGLQASNQRPVTMTNSPFQPGKAAATNPAAEPKKALTAAEKEEAVYGAIGNVATHFGFAYGVGAMVGGVAGAAIGCPIGAVAMQVSVPVPVLPVVLGCVVGAGTIGTTGAILGGAAVAVPVAVASGSYEVSKLAANGVLG</sequence>
<protein>
    <recommendedName>
        <fullName evidence="4">Ammonium transporter</fullName>
    </recommendedName>
</protein>
<organism evidence="2 3">
    <name type="scientific">Gordonia crocea</name>
    <dbReference type="NCBI Taxonomy" id="589162"/>
    <lineage>
        <taxon>Bacteria</taxon>
        <taxon>Bacillati</taxon>
        <taxon>Actinomycetota</taxon>
        <taxon>Actinomycetes</taxon>
        <taxon>Mycobacteriales</taxon>
        <taxon>Gordoniaceae</taxon>
        <taxon>Gordonia</taxon>
    </lineage>
</organism>
<proteinExistence type="predicted"/>
<name>A0A7I9UX76_9ACTN</name>
<dbReference type="AlphaFoldDB" id="A0A7I9UX76"/>
<keyword evidence="1" id="KW-0732">Signal</keyword>
<evidence type="ECO:0000256" key="1">
    <source>
        <dbReference type="SAM" id="SignalP"/>
    </source>
</evidence>
<evidence type="ECO:0000313" key="2">
    <source>
        <dbReference type="EMBL" id="GED97553.1"/>
    </source>
</evidence>